<keyword evidence="3" id="KW-1185">Reference proteome</keyword>
<reference evidence="2 3" key="1">
    <citation type="submission" date="2020-06" db="EMBL/GenBank/DDBJ databases">
        <authorList>
            <consortium name="Wellcome Sanger Institute Data Sharing"/>
        </authorList>
    </citation>
    <scope>NUCLEOTIDE SEQUENCE [LARGE SCALE GENOMIC DNA]</scope>
</reference>
<reference evidence="2" key="3">
    <citation type="submission" date="2025-09" db="UniProtKB">
        <authorList>
            <consortium name="Ensembl"/>
        </authorList>
    </citation>
    <scope>IDENTIFICATION</scope>
</reference>
<proteinExistence type="predicted"/>
<dbReference type="SUPFAM" id="SSF47266">
    <property type="entry name" value="4-helical cytokines"/>
    <property type="match status" value="1"/>
</dbReference>
<evidence type="ECO:0000256" key="1">
    <source>
        <dbReference type="SAM" id="MobiDB-lite"/>
    </source>
</evidence>
<dbReference type="Ensembl" id="ENSDCDT00010061351.1">
    <property type="protein sequence ID" value="ENSDCDP00010050916.1"/>
    <property type="gene ID" value="ENSDCDG00010030085.1"/>
</dbReference>
<dbReference type="AlphaFoldDB" id="A0AAY4E242"/>
<organism evidence="2 3">
    <name type="scientific">Denticeps clupeoides</name>
    <name type="common">denticle herring</name>
    <dbReference type="NCBI Taxonomy" id="299321"/>
    <lineage>
        <taxon>Eukaryota</taxon>
        <taxon>Metazoa</taxon>
        <taxon>Chordata</taxon>
        <taxon>Craniata</taxon>
        <taxon>Vertebrata</taxon>
        <taxon>Euteleostomi</taxon>
        <taxon>Actinopterygii</taxon>
        <taxon>Neopterygii</taxon>
        <taxon>Teleostei</taxon>
        <taxon>Clupei</taxon>
        <taxon>Clupeiformes</taxon>
        <taxon>Denticipitoidei</taxon>
        <taxon>Denticipitidae</taxon>
        <taxon>Denticeps</taxon>
    </lineage>
</organism>
<evidence type="ECO:0008006" key="4">
    <source>
        <dbReference type="Google" id="ProtNLM"/>
    </source>
</evidence>
<name>A0AAY4E242_9TELE</name>
<evidence type="ECO:0000313" key="3">
    <source>
        <dbReference type="Proteomes" id="UP000694580"/>
    </source>
</evidence>
<feature type="compositionally biased region" description="Basic and acidic residues" evidence="1">
    <location>
        <begin position="8"/>
        <end position="21"/>
    </location>
</feature>
<reference evidence="2" key="2">
    <citation type="submission" date="2025-08" db="UniProtKB">
        <authorList>
            <consortium name="Ensembl"/>
        </authorList>
    </citation>
    <scope>IDENTIFICATION</scope>
</reference>
<dbReference type="Gene3D" id="1.20.1250.10">
    <property type="match status" value="1"/>
</dbReference>
<protein>
    <recommendedName>
        <fullName evidence="4">Ciliary neurotrophic factor</fullName>
    </recommendedName>
</protein>
<sequence length="249" mass="28046">MTGRTRSLHTDLRPRSRRDASPARAISSRRELYSNRACFFFSTFVRLFAYHTRRPADRVGTTMASSLQVCALLLLALAAVDAAAGCAWLKTQNVASRSNFQVVGNQSISLLSQMVTHTPPHFEPLHRESNELDSSLSQGKEQAAFILATLREVEKLYRSGNFRKTDVDEKKKEMFLLNVHRQVTELLHCVTPRPRRPASLPFPCPWALMMAGLLPQGYSGSSWRRVTATVLSHLRRLDLVASIIKNLDL</sequence>
<accession>A0AAY4E242</accession>
<dbReference type="GeneTree" id="ENSGT00940000179141"/>
<dbReference type="Proteomes" id="UP000694580">
    <property type="component" value="Chromosome 7"/>
</dbReference>
<dbReference type="InterPro" id="IPR009079">
    <property type="entry name" value="4_helix_cytokine-like_core"/>
</dbReference>
<evidence type="ECO:0000313" key="2">
    <source>
        <dbReference type="Ensembl" id="ENSDCDP00010050916.1"/>
    </source>
</evidence>
<feature type="region of interest" description="Disordered" evidence="1">
    <location>
        <begin position="1"/>
        <end position="24"/>
    </location>
</feature>